<dbReference type="Pfam" id="PF06580">
    <property type="entry name" value="His_kinase"/>
    <property type="match status" value="1"/>
</dbReference>
<evidence type="ECO:0000256" key="1">
    <source>
        <dbReference type="SAM" id="Coils"/>
    </source>
</evidence>
<feature type="transmembrane region" description="Helical" evidence="2">
    <location>
        <begin position="73"/>
        <end position="95"/>
    </location>
</feature>
<dbReference type="AlphaFoldDB" id="A0A1I3VLM1"/>
<accession>A0A1I3VLM1</accession>
<feature type="transmembrane region" description="Helical" evidence="2">
    <location>
        <begin position="115"/>
        <end position="136"/>
    </location>
</feature>
<evidence type="ECO:0000313" key="5">
    <source>
        <dbReference type="Proteomes" id="UP000198670"/>
    </source>
</evidence>
<feature type="domain" description="Signal transduction histidine kinase internal region" evidence="3">
    <location>
        <begin position="171"/>
        <end position="243"/>
    </location>
</feature>
<feature type="transmembrane region" description="Helical" evidence="2">
    <location>
        <begin position="40"/>
        <end position="61"/>
    </location>
</feature>
<proteinExistence type="predicted"/>
<keyword evidence="2" id="KW-1133">Transmembrane helix</keyword>
<dbReference type="PANTHER" id="PTHR34220:SF7">
    <property type="entry name" value="SENSOR HISTIDINE KINASE YPDA"/>
    <property type="match status" value="1"/>
</dbReference>
<evidence type="ECO:0000313" key="4">
    <source>
        <dbReference type="EMBL" id="SFJ96304.1"/>
    </source>
</evidence>
<feature type="transmembrane region" description="Helical" evidence="2">
    <location>
        <begin position="12"/>
        <end position="28"/>
    </location>
</feature>
<gene>
    <name evidence="4" type="ORF">SAMN05444682_11815</name>
</gene>
<keyword evidence="1" id="KW-0175">Coiled coil</keyword>
<dbReference type="InterPro" id="IPR050640">
    <property type="entry name" value="Bact_2-comp_sensor_kinase"/>
</dbReference>
<sequence>MNGLKPEKMRIYGYHVLFWLLYSVYFYGINKLDNSNFSAYWLVVYVPGFLLIFYSVYGILWANFAQRFTWRGVVYLALFYFIFALLATLITFAVLPGTSLDLTAEAWKAHSFSGFLQTLIVLLSNYSVFAVAYFWLRRSIANAQAKQAEAEQKAHALQQLLDSELEKQQLEYRSLSQQVSPHFLANLVSSWQGQLGTAHEGLAASMENMHALMVYHMEAKEQEHVVVSLRREVGFLRVYTELIRQPARPLYVEWEVAEEIAGYNIPPTALITLLENACKYGVTNDPANPVRLCLTLERKVMRFSCRNRIREEPNGESHGVGLANLRRRLQIKYDQRASLQTFREGKDFVAQLTIAY</sequence>
<dbReference type="InterPro" id="IPR010559">
    <property type="entry name" value="Sig_transdc_His_kin_internal"/>
</dbReference>
<dbReference type="SUPFAM" id="SSF55874">
    <property type="entry name" value="ATPase domain of HSP90 chaperone/DNA topoisomerase II/histidine kinase"/>
    <property type="match status" value="1"/>
</dbReference>
<reference evidence="4 5" key="1">
    <citation type="submission" date="2016-10" db="EMBL/GenBank/DDBJ databases">
        <authorList>
            <person name="de Groot N.N."/>
        </authorList>
    </citation>
    <scope>NUCLEOTIDE SEQUENCE [LARGE SCALE GENOMIC DNA]</scope>
    <source>
        <strain evidence="4 5">RK1</strain>
    </source>
</reference>
<name>A0A1I3VLM1_9SPHI</name>
<dbReference type="OrthoDB" id="9792992at2"/>
<keyword evidence="2" id="KW-0812">Transmembrane</keyword>
<dbReference type="InterPro" id="IPR036890">
    <property type="entry name" value="HATPase_C_sf"/>
</dbReference>
<dbReference type="STRING" id="1477437.SAMN05444682_11815"/>
<dbReference type="Proteomes" id="UP000198670">
    <property type="component" value="Unassembled WGS sequence"/>
</dbReference>
<feature type="coiled-coil region" evidence="1">
    <location>
        <begin position="140"/>
        <end position="178"/>
    </location>
</feature>
<dbReference type="PANTHER" id="PTHR34220">
    <property type="entry name" value="SENSOR HISTIDINE KINASE YPDA"/>
    <property type="match status" value="1"/>
</dbReference>
<evidence type="ECO:0000256" key="2">
    <source>
        <dbReference type="SAM" id="Phobius"/>
    </source>
</evidence>
<dbReference type="GO" id="GO:0000155">
    <property type="term" value="F:phosphorelay sensor kinase activity"/>
    <property type="evidence" value="ECO:0007669"/>
    <property type="project" value="InterPro"/>
</dbReference>
<dbReference type="GO" id="GO:0016020">
    <property type="term" value="C:membrane"/>
    <property type="evidence" value="ECO:0007669"/>
    <property type="project" value="InterPro"/>
</dbReference>
<keyword evidence="2" id="KW-0472">Membrane</keyword>
<keyword evidence="4" id="KW-0418">Kinase</keyword>
<dbReference type="EMBL" id="FOQO01000018">
    <property type="protein sequence ID" value="SFJ96304.1"/>
    <property type="molecule type" value="Genomic_DNA"/>
</dbReference>
<keyword evidence="4" id="KW-0808">Transferase</keyword>
<organism evidence="4 5">
    <name type="scientific">Parapedobacter indicus</name>
    <dbReference type="NCBI Taxonomy" id="1477437"/>
    <lineage>
        <taxon>Bacteria</taxon>
        <taxon>Pseudomonadati</taxon>
        <taxon>Bacteroidota</taxon>
        <taxon>Sphingobacteriia</taxon>
        <taxon>Sphingobacteriales</taxon>
        <taxon>Sphingobacteriaceae</taxon>
        <taxon>Parapedobacter</taxon>
    </lineage>
</organism>
<protein>
    <submittedName>
        <fullName evidence="4">Histidine kinase</fullName>
    </submittedName>
</protein>
<keyword evidence="5" id="KW-1185">Reference proteome</keyword>
<dbReference type="RefSeq" id="WP_090632553.1">
    <property type="nucleotide sequence ID" value="NZ_FOQO01000018.1"/>
</dbReference>
<evidence type="ECO:0000259" key="3">
    <source>
        <dbReference type="Pfam" id="PF06580"/>
    </source>
</evidence>